<feature type="binding site" evidence="5">
    <location>
        <position position="245"/>
    </location>
    <ligand>
        <name>Mn(2+)</name>
        <dbReference type="ChEBI" id="CHEBI:29035"/>
        <label>2</label>
    </ligand>
</feature>
<feature type="binding site" evidence="5">
    <location>
        <position position="130"/>
    </location>
    <ligand>
        <name>Mn(2+)</name>
        <dbReference type="ChEBI" id="CHEBI:29035"/>
        <label>1</label>
    </ligand>
</feature>
<accession>A0ABW5NEI7</accession>
<feature type="binding site" evidence="5">
    <location>
        <position position="159"/>
    </location>
    <ligand>
        <name>Mn(2+)</name>
        <dbReference type="ChEBI" id="CHEBI:29035"/>
        <label>1</label>
    </ligand>
</feature>
<gene>
    <name evidence="5 8" type="primary">hutG</name>
    <name evidence="8" type="ORF">ACFSTE_17310</name>
</gene>
<feature type="binding site" evidence="5">
    <location>
        <position position="243"/>
    </location>
    <ligand>
        <name>Mn(2+)</name>
        <dbReference type="ChEBI" id="CHEBI:29035"/>
        <label>2</label>
    </ligand>
</feature>
<organism evidence="8 9">
    <name type="scientific">Aquimarina hainanensis</name>
    <dbReference type="NCBI Taxonomy" id="1578017"/>
    <lineage>
        <taxon>Bacteria</taxon>
        <taxon>Pseudomonadati</taxon>
        <taxon>Bacteroidota</taxon>
        <taxon>Flavobacteriia</taxon>
        <taxon>Flavobacteriales</taxon>
        <taxon>Flavobacteriaceae</taxon>
        <taxon>Aquimarina</taxon>
    </lineage>
</organism>
<comment type="catalytic activity">
    <reaction evidence="5">
        <text>N-formimidoyl-L-glutamate + H2O = formamide + L-glutamate</text>
        <dbReference type="Rhea" id="RHEA:22492"/>
        <dbReference type="ChEBI" id="CHEBI:15377"/>
        <dbReference type="ChEBI" id="CHEBI:16397"/>
        <dbReference type="ChEBI" id="CHEBI:29985"/>
        <dbReference type="ChEBI" id="CHEBI:58928"/>
        <dbReference type="EC" id="3.5.3.8"/>
    </reaction>
</comment>
<dbReference type="EC" id="3.5.3.8" evidence="5 6"/>
<name>A0ABW5NEI7_9FLAO</name>
<evidence type="ECO:0000313" key="9">
    <source>
        <dbReference type="Proteomes" id="UP001597459"/>
    </source>
</evidence>
<dbReference type="InterPro" id="IPR005923">
    <property type="entry name" value="HutG"/>
</dbReference>
<dbReference type="HAMAP" id="MF_00737">
    <property type="entry name" value="Formimidoylglutam"/>
    <property type="match status" value="1"/>
</dbReference>
<dbReference type="GO" id="GO:0050415">
    <property type="term" value="F:formimidoylglutamase activity"/>
    <property type="evidence" value="ECO:0007669"/>
    <property type="project" value="UniProtKB-EC"/>
</dbReference>
<keyword evidence="4 5" id="KW-0464">Manganese</keyword>
<reference evidence="9" key="1">
    <citation type="journal article" date="2019" name="Int. J. Syst. Evol. Microbiol.">
        <title>The Global Catalogue of Microorganisms (GCM) 10K type strain sequencing project: providing services to taxonomists for standard genome sequencing and annotation.</title>
        <authorList>
            <consortium name="The Broad Institute Genomics Platform"/>
            <consortium name="The Broad Institute Genome Sequencing Center for Infectious Disease"/>
            <person name="Wu L."/>
            <person name="Ma J."/>
        </authorList>
    </citation>
    <scope>NUCLEOTIDE SEQUENCE [LARGE SCALE GENOMIC DNA]</scope>
    <source>
        <strain evidence="9">KCTC 42423</strain>
    </source>
</reference>
<keyword evidence="1 5" id="KW-0479">Metal-binding</keyword>
<keyword evidence="3 5" id="KW-0369">Histidine metabolism</keyword>
<dbReference type="PRINTS" id="PR00116">
    <property type="entry name" value="ARGINASE"/>
</dbReference>
<evidence type="ECO:0000256" key="3">
    <source>
        <dbReference type="ARBA" id="ARBA00022808"/>
    </source>
</evidence>
<evidence type="ECO:0000256" key="2">
    <source>
        <dbReference type="ARBA" id="ARBA00022801"/>
    </source>
</evidence>
<evidence type="ECO:0000256" key="7">
    <source>
        <dbReference type="PROSITE-ProRule" id="PRU00742"/>
    </source>
</evidence>
<dbReference type="Proteomes" id="UP001597459">
    <property type="component" value="Unassembled WGS sequence"/>
</dbReference>
<keyword evidence="2 5" id="KW-0378">Hydrolase</keyword>
<comment type="pathway">
    <text evidence="5">Amino-acid degradation; L-histidine degradation into L-glutamate; L-glutamate from N-formimidoyl-L-glutamate (hydrolase route): step 1/1.</text>
</comment>
<evidence type="ECO:0000256" key="5">
    <source>
        <dbReference type="HAMAP-Rule" id="MF_00737"/>
    </source>
</evidence>
<feature type="binding site" evidence="5">
    <location>
        <position position="155"/>
    </location>
    <ligand>
        <name>Mn(2+)</name>
        <dbReference type="ChEBI" id="CHEBI:29035"/>
        <label>1</label>
    </ligand>
</feature>
<dbReference type="CDD" id="cd09988">
    <property type="entry name" value="Formimidoylglutamase"/>
    <property type="match status" value="1"/>
</dbReference>
<dbReference type="PANTHER" id="PTHR11358">
    <property type="entry name" value="ARGINASE/AGMATINASE"/>
    <property type="match status" value="1"/>
</dbReference>
<comment type="caution">
    <text evidence="8">The sequence shown here is derived from an EMBL/GenBank/DDBJ whole genome shotgun (WGS) entry which is preliminary data.</text>
</comment>
<dbReference type="NCBIfam" id="TIGR01227">
    <property type="entry name" value="hutG"/>
    <property type="match status" value="1"/>
</dbReference>
<keyword evidence="9" id="KW-1185">Reference proteome</keyword>
<dbReference type="EMBL" id="JBHULX010000039">
    <property type="protein sequence ID" value="MFD2592598.1"/>
    <property type="molecule type" value="Genomic_DNA"/>
</dbReference>
<feature type="binding site" evidence="5">
    <location>
        <position position="243"/>
    </location>
    <ligand>
        <name>Mn(2+)</name>
        <dbReference type="ChEBI" id="CHEBI:29035"/>
        <label>1</label>
    </ligand>
</feature>
<evidence type="ECO:0000313" key="8">
    <source>
        <dbReference type="EMBL" id="MFD2592598.1"/>
    </source>
</evidence>
<comment type="function">
    <text evidence="5">Catalyzes the conversion of N-formimidoyl-L-glutamate to L-glutamate and formamide.</text>
</comment>
<comment type="similarity">
    <text evidence="5 7">Belongs to the arginase family.</text>
</comment>
<dbReference type="InterPro" id="IPR023696">
    <property type="entry name" value="Ureohydrolase_dom_sf"/>
</dbReference>
<feature type="binding site" evidence="5">
    <location>
        <position position="155"/>
    </location>
    <ligand>
        <name>Mn(2+)</name>
        <dbReference type="ChEBI" id="CHEBI:29035"/>
        <label>2</label>
    </ligand>
</feature>
<dbReference type="SUPFAM" id="SSF52768">
    <property type="entry name" value="Arginase/deacetylase"/>
    <property type="match status" value="1"/>
</dbReference>
<dbReference type="PIRSF" id="PIRSF036979">
    <property type="entry name" value="Arginase"/>
    <property type="match status" value="1"/>
</dbReference>
<dbReference type="InterPro" id="IPR006035">
    <property type="entry name" value="Ureohydrolase"/>
</dbReference>
<dbReference type="RefSeq" id="WP_176030405.1">
    <property type="nucleotide sequence ID" value="NZ_JBHSJV010000001.1"/>
</dbReference>
<comment type="cofactor">
    <cofactor evidence="5">
        <name>Mn(2+)</name>
        <dbReference type="ChEBI" id="CHEBI:29035"/>
    </cofactor>
    <text evidence="5">Binds 2 manganese ions per subunit.</text>
</comment>
<dbReference type="PANTHER" id="PTHR11358:SF35">
    <property type="entry name" value="FORMIMIDOYLGLUTAMASE"/>
    <property type="match status" value="1"/>
</dbReference>
<protein>
    <recommendedName>
        <fullName evidence="5 6">Formimidoylglutamase</fullName>
        <ecNumber evidence="5 6">3.5.3.8</ecNumber>
    </recommendedName>
    <alternativeName>
        <fullName evidence="5">Formiminoglutamase</fullName>
    </alternativeName>
    <alternativeName>
        <fullName evidence="5">Formiminoglutamate hydrolase</fullName>
    </alternativeName>
</protein>
<dbReference type="Gene3D" id="3.40.800.10">
    <property type="entry name" value="Ureohydrolase domain"/>
    <property type="match status" value="1"/>
</dbReference>
<evidence type="ECO:0000256" key="6">
    <source>
        <dbReference type="NCBIfam" id="TIGR01227"/>
    </source>
</evidence>
<dbReference type="PROSITE" id="PS51409">
    <property type="entry name" value="ARGINASE_2"/>
    <property type="match status" value="1"/>
</dbReference>
<proteinExistence type="inferred from homology"/>
<sequence length="314" mass="34974">MKNYRQPDQTIWNGRTSESTLYFHEKIKCFDLSEETLPKTDEKVISILGYECDEGVARNKGRVGAVAGPNAIRKMLAPLSNHFKKDTQIFDVGNIICQNNDLERSQRSASDIISYLIENKSFPIVLGGGHDLAYAHYNGIKKCSTNKKIGVINLDAHFDLRTVTDKPNSGTPFYQIAKENGNIHYLCLGIQKASNNRELFETAKALNVQHLENTEYTLENKAHVLQTINDFINEVDYVYLTIDLDGFSSAIAPGVSAPSPFGFGVAIASETIKCICDSKKLISVDLVELNPTYDIDNSTARLAARLIYNIIETL</sequence>
<evidence type="ECO:0000256" key="1">
    <source>
        <dbReference type="ARBA" id="ARBA00022723"/>
    </source>
</evidence>
<feature type="binding site" evidence="5">
    <location>
        <position position="157"/>
    </location>
    <ligand>
        <name>Mn(2+)</name>
        <dbReference type="ChEBI" id="CHEBI:29035"/>
        <label>2</label>
    </ligand>
</feature>
<evidence type="ECO:0000256" key="4">
    <source>
        <dbReference type="ARBA" id="ARBA00023211"/>
    </source>
</evidence>
<dbReference type="Pfam" id="PF00491">
    <property type="entry name" value="Arginase"/>
    <property type="match status" value="1"/>
</dbReference>